<comment type="function">
    <text evidence="7">CyaE is necessary for transport of calmodulin-sensitive adenylate cyclase-hemolysin (cyclolysin).</text>
</comment>
<evidence type="ECO:0000256" key="2">
    <source>
        <dbReference type="ARBA" id="ARBA00022448"/>
    </source>
</evidence>
<organism evidence="8 9">
    <name type="scientific">Bordetella bronchiseptica (strain ATCC BAA-588 / NCTC 13252 / RB50)</name>
    <name type="common">Alcaligenes bronchisepticus</name>
    <dbReference type="NCBI Taxonomy" id="257310"/>
    <lineage>
        <taxon>Bacteria</taxon>
        <taxon>Pseudomonadati</taxon>
        <taxon>Pseudomonadota</taxon>
        <taxon>Betaproteobacteria</taxon>
        <taxon>Burkholderiales</taxon>
        <taxon>Alcaligenaceae</taxon>
        <taxon>Bordetella</taxon>
    </lineage>
</organism>
<dbReference type="PANTHER" id="PTHR30026:SF20">
    <property type="entry name" value="OUTER MEMBRANE PROTEIN TOLC"/>
    <property type="match status" value="1"/>
</dbReference>
<keyword evidence="5 7" id="KW-0472">Membrane</keyword>
<evidence type="ECO:0000256" key="7">
    <source>
        <dbReference type="PIRNR" id="PIRNR001892"/>
    </source>
</evidence>
<name>A0A0H3LGW2_BORBR</name>
<protein>
    <recommendedName>
        <fullName evidence="7">Protein CyaE</fullName>
    </recommendedName>
</protein>
<dbReference type="PANTHER" id="PTHR30026">
    <property type="entry name" value="OUTER MEMBRANE PROTEIN TOLC"/>
    <property type="match status" value="1"/>
</dbReference>
<evidence type="ECO:0000256" key="1">
    <source>
        <dbReference type="ARBA" id="ARBA00007613"/>
    </source>
</evidence>
<dbReference type="Proteomes" id="UP000001027">
    <property type="component" value="Chromosome"/>
</dbReference>
<keyword evidence="6 7" id="KW-0998">Cell outer membrane</keyword>
<dbReference type="AlphaFoldDB" id="A0A0H3LGW2"/>
<dbReference type="InterPro" id="IPR028351">
    <property type="entry name" value="CyaE"/>
</dbReference>
<dbReference type="GO" id="GO:0015562">
    <property type="term" value="F:efflux transmembrane transporter activity"/>
    <property type="evidence" value="ECO:0007669"/>
    <property type="project" value="InterPro"/>
</dbReference>
<sequence>MAAVQVRWRGRGLILALWAGFALSVGGGARARDGLATPPAFEGQAAPAVSWPCPPPADRLDDLALLEAVDLALCHSPALRQGWARIKARSAEVGLARAPYYPSVALSAGRSAQRRSTGLGEDGVRNNVMAATLAWRLFDSGARSAALRAARAQLDEAAQAYGAVLQDKLAEVAGAYYEAATARQALRTAVEDTEIARRSASVAARRARAGLDSHGDVLHAQAALERARLAQAQAEGAQARALAGLAQVLGVDPATPIVLAPGPLAPQRIEDRELAQWLRDARQRHPAIKAAQAGLAAATAQVDVARATDMPTVDLSLGHYRNSSENVSVFAGSSRSVSASLNLRIPLFDGFARRHRIQGARAEVQRQEALLDQARLATGAAVARAYADLRAARASHEASLRWLKAARAAYESDLRRYEAGVGGVAELLRAQSDWLLARQRHVLYAAQLRTRALALLAAAGELGRSTINGDPPKE</sequence>
<dbReference type="GO" id="GO:0009279">
    <property type="term" value="C:cell outer membrane"/>
    <property type="evidence" value="ECO:0007669"/>
    <property type="project" value="UniProtKB-SubCell"/>
</dbReference>
<dbReference type="SUPFAM" id="SSF56954">
    <property type="entry name" value="Outer membrane efflux proteins (OEP)"/>
    <property type="match status" value="1"/>
</dbReference>
<dbReference type="eggNOG" id="COG1538">
    <property type="taxonomic scope" value="Bacteria"/>
</dbReference>
<keyword evidence="4" id="KW-0812">Transmembrane</keyword>
<dbReference type="PIRSF" id="PIRSF001892">
    <property type="entry name" value="CyaE"/>
    <property type="match status" value="1"/>
</dbReference>
<dbReference type="EMBL" id="BX640437">
    <property type="protein sequence ID" value="CAE30825.1"/>
    <property type="molecule type" value="Genomic_DNA"/>
</dbReference>
<accession>A0A0H3LGW2</accession>
<dbReference type="RefSeq" id="WP_003807488.1">
    <property type="nucleotide sequence ID" value="NC_002927.3"/>
</dbReference>
<evidence type="ECO:0000256" key="4">
    <source>
        <dbReference type="ARBA" id="ARBA00022692"/>
    </source>
</evidence>
<keyword evidence="2 7" id="KW-0813">Transport</keyword>
<gene>
    <name evidence="8" type="primary">cyaE</name>
    <name evidence="8" type="ordered locus">BB0327</name>
</gene>
<dbReference type="Pfam" id="PF02321">
    <property type="entry name" value="OEP"/>
    <property type="match status" value="2"/>
</dbReference>
<dbReference type="GO" id="GO:0031640">
    <property type="term" value="P:killing of cells of another organism"/>
    <property type="evidence" value="ECO:0007669"/>
    <property type="project" value="UniProtKB-KW"/>
</dbReference>
<dbReference type="InterPro" id="IPR051906">
    <property type="entry name" value="TolC-like"/>
</dbReference>
<keyword evidence="7" id="KW-0354">Hemolysis</keyword>
<comment type="subcellular location">
    <subcellularLocation>
        <location evidence="7">Cell outer membrane</location>
        <topology evidence="7">Peripheral membrane protein</topology>
    </subcellularLocation>
</comment>
<evidence type="ECO:0000256" key="5">
    <source>
        <dbReference type="ARBA" id="ARBA00023136"/>
    </source>
</evidence>
<dbReference type="GO" id="GO:1990281">
    <property type="term" value="C:efflux pump complex"/>
    <property type="evidence" value="ECO:0007669"/>
    <property type="project" value="TreeGrafter"/>
</dbReference>
<keyword evidence="7" id="KW-0204">Cytolysis</keyword>
<keyword evidence="3" id="KW-1134">Transmembrane beta strand</keyword>
<dbReference type="GO" id="GO:0015288">
    <property type="term" value="F:porin activity"/>
    <property type="evidence" value="ECO:0007669"/>
    <property type="project" value="TreeGrafter"/>
</dbReference>
<dbReference type="Gene3D" id="1.20.1600.10">
    <property type="entry name" value="Outer membrane efflux proteins (OEP)"/>
    <property type="match status" value="1"/>
</dbReference>
<dbReference type="HOGENOM" id="CLU_012817_10_2_4"/>
<comment type="similarity">
    <text evidence="1 7">Belongs to the outer membrane factor (OMF) (TC 1.B.17) family.</text>
</comment>
<proteinExistence type="inferred from homology"/>
<dbReference type="KEGG" id="bbr:BB0327"/>
<evidence type="ECO:0000256" key="6">
    <source>
        <dbReference type="ARBA" id="ARBA00023237"/>
    </source>
</evidence>
<evidence type="ECO:0000313" key="9">
    <source>
        <dbReference type="Proteomes" id="UP000001027"/>
    </source>
</evidence>
<evidence type="ECO:0000313" key="8">
    <source>
        <dbReference type="EMBL" id="CAE30825.1"/>
    </source>
</evidence>
<evidence type="ECO:0000256" key="3">
    <source>
        <dbReference type="ARBA" id="ARBA00022452"/>
    </source>
</evidence>
<reference evidence="8 9" key="1">
    <citation type="journal article" date="2003" name="Nat. Genet.">
        <title>Comparative analysis of the genome sequences of Bordetella pertussis, Bordetella parapertussis and Bordetella bronchiseptica.</title>
        <authorList>
            <person name="Parkhill J."/>
            <person name="Sebaihia M."/>
            <person name="Preston A."/>
            <person name="Murphy L.D."/>
            <person name="Thomson N.R."/>
            <person name="Harris D.E."/>
            <person name="Holden M.T.G."/>
            <person name="Churcher C.M."/>
            <person name="Bentley S.D."/>
            <person name="Mungall K.L."/>
            <person name="Cerdeno-Tarraga A.-M."/>
            <person name="Temple L."/>
            <person name="James K.D."/>
            <person name="Harris B."/>
            <person name="Quail M.A."/>
            <person name="Achtman M."/>
            <person name="Atkin R."/>
            <person name="Baker S."/>
            <person name="Basham D."/>
            <person name="Bason N."/>
            <person name="Cherevach I."/>
            <person name="Chillingworth T."/>
            <person name="Collins M."/>
            <person name="Cronin A."/>
            <person name="Davis P."/>
            <person name="Doggett J."/>
            <person name="Feltwell T."/>
            <person name="Goble A."/>
            <person name="Hamlin N."/>
            <person name="Hauser H."/>
            <person name="Holroyd S."/>
            <person name="Jagels K."/>
            <person name="Leather S."/>
            <person name="Moule S."/>
            <person name="Norberczak H."/>
            <person name="O'Neil S."/>
            <person name="Ormond D."/>
            <person name="Price C."/>
            <person name="Rabbinowitsch E."/>
            <person name="Rutter S."/>
            <person name="Sanders M."/>
            <person name="Saunders D."/>
            <person name="Seeger K."/>
            <person name="Sharp S."/>
            <person name="Simmonds M."/>
            <person name="Skelton J."/>
            <person name="Squares R."/>
            <person name="Squares S."/>
            <person name="Stevens K."/>
            <person name="Unwin L."/>
            <person name="Whitehead S."/>
            <person name="Barrell B.G."/>
            <person name="Maskell D.J."/>
        </authorList>
    </citation>
    <scope>NUCLEOTIDE SEQUENCE [LARGE SCALE GENOMIC DNA]</scope>
    <source>
        <strain evidence="8 9">ATCC BAA-588 / NCTC 13252 / RB50</strain>
    </source>
</reference>
<dbReference type="InterPro" id="IPR003423">
    <property type="entry name" value="OMP_efflux"/>
</dbReference>